<dbReference type="EMBL" id="BMMH01000003">
    <property type="protein sequence ID" value="GGL05807.1"/>
    <property type="molecule type" value="Genomic_DNA"/>
</dbReference>
<dbReference type="Proteomes" id="UP000638263">
    <property type="component" value="Unassembled WGS sequence"/>
</dbReference>
<protein>
    <submittedName>
        <fullName evidence="1">Uncharacterized protein</fullName>
    </submittedName>
</protein>
<dbReference type="RefSeq" id="WP_062998509.1">
    <property type="nucleotide sequence ID" value="NZ_BMMH01000003.1"/>
</dbReference>
<accession>A0A917RGE8</accession>
<proteinExistence type="predicted"/>
<sequence length="138" mass="15132">MKHYRSGWGVVIDADALTVELDPDFDPEPVQRFDEAAALWSREAAALDIVSAAPLTGGAKDAAIDALTEWTASWNTEGGSHTYVETRDQRREQLHRSLNTLLSDSDRARVEFTVDYLAGDVGGTDLLDSLTVHKMIVS</sequence>
<evidence type="ECO:0000313" key="2">
    <source>
        <dbReference type="Proteomes" id="UP000638263"/>
    </source>
</evidence>
<reference evidence="1" key="2">
    <citation type="submission" date="2020-09" db="EMBL/GenBank/DDBJ databases">
        <authorList>
            <person name="Sun Q."/>
            <person name="Zhou Y."/>
        </authorList>
    </citation>
    <scope>NUCLEOTIDE SEQUENCE</scope>
    <source>
        <strain evidence="1">CGMCC 4.3508</strain>
    </source>
</reference>
<keyword evidence="2" id="KW-1185">Reference proteome</keyword>
<organism evidence="1 2">
    <name type="scientific">Nocardia jinanensis</name>
    <dbReference type="NCBI Taxonomy" id="382504"/>
    <lineage>
        <taxon>Bacteria</taxon>
        <taxon>Bacillati</taxon>
        <taxon>Actinomycetota</taxon>
        <taxon>Actinomycetes</taxon>
        <taxon>Mycobacteriales</taxon>
        <taxon>Nocardiaceae</taxon>
        <taxon>Nocardia</taxon>
    </lineage>
</organism>
<gene>
    <name evidence="1" type="ORF">GCM10011588_20340</name>
</gene>
<comment type="caution">
    <text evidence="1">The sequence shown here is derived from an EMBL/GenBank/DDBJ whole genome shotgun (WGS) entry which is preliminary data.</text>
</comment>
<evidence type="ECO:0000313" key="1">
    <source>
        <dbReference type="EMBL" id="GGL05807.1"/>
    </source>
</evidence>
<reference evidence="1" key="1">
    <citation type="journal article" date="2014" name="Int. J. Syst. Evol. Microbiol.">
        <title>Complete genome sequence of Corynebacterium casei LMG S-19264T (=DSM 44701T), isolated from a smear-ripened cheese.</title>
        <authorList>
            <consortium name="US DOE Joint Genome Institute (JGI-PGF)"/>
            <person name="Walter F."/>
            <person name="Albersmeier A."/>
            <person name="Kalinowski J."/>
            <person name="Ruckert C."/>
        </authorList>
    </citation>
    <scope>NUCLEOTIDE SEQUENCE</scope>
    <source>
        <strain evidence="1">CGMCC 4.3508</strain>
    </source>
</reference>
<dbReference type="AlphaFoldDB" id="A0A917RGE8"/>
<name>A0A917RGE8_9NOCA</name>